<evidence type="ECO:0000313" key="1">
    <source>
        <dbReference type="EMBL" id="KAG7509575.1"/>
    </source>
</evidence>
<organism evidence="1 2">
    <name type="scientific">Solea senegalensis</name>
    <name type="common">Senegalese sole</name>
    <dbReference type="NCBI Taxonomy" id="28829"/>
    <lineage>
        <taxon>Eukaryota</taxon>
        <taxon>Metazoa</taxon>
        <taxon>Chordata</taxon>
        <taxon>Craniata</taxon>
        <taxon>Vertebrata</taxon>
        <taxon>Euteleostomi</taxon>
        <taxon>Actinopterygii</taxon>
        <taxon>Neopterygii</taxon>
        <taxon>Teleostei</taxon>
        <taxon>Neoteleostei</taxon>
        <taxon>Acanthomorphata</taxon>
        <taxon>Carangaria</taxon>
        <taxon>Pleuronectiformes</taxon>
        <taxon>Pleuronectoidei</taxon>
        <taxon>Soleidae</taxon>
        <taxon>Solea</taxon>
    </lineage>
</organism>
<protein>
    <submittedName>
        <fullName evidence="1">Uncharacterized protein</fullName>
    </submittedName>
</protein>
<name>A0AAV6RW74_SOLSE</name>
<keyword evidence="2" id="KW-1185">Reference proteome</keyword>
<dbReference type="EMBL" id="JAGKHQ010000009">
    <property type="protein sequence ID" value="KAG7509575.1"/>
    <property type="molecule type" value="Genomic_DNA"/>
</dbReference>
<sequence length="89" mass="9799">MICSSSASAAELLELPFRRRGTVVLGSTGELFTVAPLILAIVSPPLMTDSATMEIKMEPVCQCDMHANCKFMRPEEEWALMGNQRSHKS</sequence>
<comment type="caution">
    <text evidence="1">The sequence shown here is derived from an EMBL/GenBank/DDBJ whole genome shotgun (WGS) entry which is preliminary data.</text>
</comment>
<accession>A0AAV6RW74</accession>
<dbReference type="AlphaFoldDB" id="A0AAV6RW74"/>
<proteinExistence type="predicted"/>
<gene>
    <name evidence="1" type="ORF">JOB18_048420</name>
</gene>
<dbReference type="Proteomes" id="UP000693946">
    <property type="component" value="Linkage Group LG17"/>
</dbReference>
<reference evidence="1 2" key="1">
    <citation type="journal article" date="2021" name="Sci. Rep.">
        <title>Chromosome anchoring in Senegalese sole (Solea senegalensis) reveals sex-associated markers and genome rearrangements in flatfish.</title>
        <authorList>
            <person name="Guerrero-Cozar I."/>
            <person name="Gomez-Garrido J."/>
            <person name="Berbel C."/>
            <person name="Martinez-Blanch J.F."/>
            <person name="Alioto T."/>
            <person name="Claros M.G."/>
            <person name="Gagnaire P.A."/>
            <person name="Manchado M."/>
        </authorList>
    </citation>
    <scope>NUCLEOTIDE SEQUENCE [LARGE SCALE GENOMIC DNA]</scope>
    <source>
        <strain evidence="1">Sse05_10M</strain>
    </source>
</reference>
<evidence type="ECO:0000313" key="2">
    <source>
        <dbReference type="Proteomes" id="UP000693946"/>
    </source>
</evidence>